<evidence type="ECO:0000256" key="2">
    <source>
        <dbReference type="ARBA" id="ARBA00023172"/>
    </source>
</evidence>
<feature type="domain" description="Resolvase/invertase-type recombinase catalytic" evidence="3">
    <location>
        <begin position="1"/>
        <end position="144"/>
    </location>
</feature>
<dbReference type="Gene3D" id="3.90.1750.20">
    <property type="entry name" value="Putative Large Serine Recombinase, Chain B, Domain 2"/>
    <property type="match status" value="1"/>
</dbReference>
<dbReference type="PANTHER" id="PTHR30461:SF2">
    <property type="entry name" value="SERINE RECOMBINASE PINE-RELATED"/>
    <property type="match status" value="1"/>
</dbReference>
<dbReference type="EMBL" id="FMUE01000003">
    <property type="protein sequence ID" value="SCX19782.1"/>
    <property type="molecule type" value="Genomic_DNA"/>
</dbReference>
<dbReference type="CDD" id="cd00338">
    <property type="entry name" value="Ser_Recombinase"/>
    <property type="match status" value="1"/>
</dbReference>
<evidence type="ECO:0000313" key="4">
    <source>
        <dbReference type="EMBL" id="SCX19782.1"/>
    </source>
</evidence>
<dbReference type="Gene3D" id="3.40.50.1390">
    <property type="entry name" value="Resolvase, N-terminal catalytic domain"/>
    <property type="match status" value="1"/>
</dbReference>
<dbReference type="GO" id="GO:0003677">
    <property type="term" value="F:DNA binding"/>
    <property type="evidence" value="ECO:0007669"/>
    <property type="project" value="UniProtKB-KW"/>
</dbReference>
<organism evidence="4 5">
    <name type="scientific">Agrobacterium rosae</name>
    <dbReference type="NCBI Taxonomy" id="1972867"/>
    <lineage>
        <taxon>Bacteria</taxon>
        <taxon>Pseudomonadati</taxon>
        <taxon>Pseudomonadota</taxon>
        <taxon>Alphaproteobacteria</taxon>
        <taxon>Hyphomicrobiales</taxon>
        <taxon>Rhizobiaceae</taxon>
        <taxon>Rhizobium/Agrobacterium group</taxon>
        <taxon>Agrobacterium</taxon>
    </lineage>
</organism>
<protein>
    <recommendedName>
        <fullName evidence="3">Resolvase/invertase-type recombinase catalytic domain-containing protein</fullName>
    </recommendedName>
</protein>
<dbReference type="InterPro" id="IPR036162">
    <property type="entry name" value="Resolvase-like_N_sf"/>
</dbReference>
<dbReference type="InterPro" id="IPR038109">
    <property type="entry name" value="DNA_bind_recomb_sf"/>
</dbReference>
<evidence type="ECO:0000259" key="3">
    <source>
        <dbReference type="PROSITE" id="PS51736"/>
    </source>
</evidence>
<dbReference type="PANTHER" id="PTHR30461">
    <property type="entry name" value="DNA-INVERTASE FROM LAMBDOID PROPHAGE"/>
    <property type="match status" value="1"/>
</dbReference>
<dbReference type="InterPro" id="IPR011109">
    <property type="entry name" value="DNA_bind_recombinase_dom"/>
</dbReference>
<dbReference type="Pfam" id="PF13408">
    <property type="entry name" value="Zn_ribbon_recom"/>
    <property type="match status" value="1"/>
</dbReference>
<dbReference type="InterPro" id="IPR025827">
    <property type="entry name" value="Zn_ribbon_recom_dom"/>
</dbReference>
<dbReference type="STRING" id="1907666.DSM25559_1894"/>
<dbReference type="AlphaFoldDB" id="A0A1R3TPR6"/>
<name>A0A1R3TPR6_9HYPH</name>
<dbReference type="InterPro" id="IPR050639">
    <property type="entry name" value="SSR_resolvase"/>
</dbReference>
<evidence type="ECO:0000256" key="1">
    <source>
        <dbReference type="ARBA" id="ARBA00023125"/>
    </source>
</evidence>
<dbReference type="GO" id="GO:0000150">
    <property type="term" value="F:DNA strand exchange activity"/>
    <property type="evidence" value="ECO:0007669"/>
    <property type="project" value="InterPro"/>
</dbReference>
<accession>A0A1R3TPR6</accession>
<dbReference type="Pfam" id="PF07508">
    <property type="entry name" value="Recombinase"/>
    <property type="match status" value="1"/>
</dbReference>
<reference evidence="5" key="1">
    <citation type="submission" date="2016-10" db="EMBL/GenBank/DDBJ databases">
        <authorList>
            <person name="Wibberg D."/>
        </authorList>
    </citation>
    <scope>NUCLEOTIDE SEQUENCE [LARGE SCALE GENOMIC DNA]</scope>
</reference>
<keyword evidence="1" id="KW-0238">DNA-binding</keyword>
<dbReference type="PROSITE" id="PS51736">
    <property type="entry name" value="RECOMBINASES_3"/>
    <property type="match status" value="1"/>
</dbReference>
<dbReference type="InterPro" id="IPR006119">
    <property type="entry name" value="Resolv_N"/>
</dbReference>
<proteinExistence type="predicted"/>
<keyword evidence="2" id="KW-0233">DNA recombination</keyword>
<dbReference type="Pfam" id="PF00239">
    <property type="entry name" value="Resolvase"/>
    <property type="match status" value="1"/>
</dbReference>
<dbReference type="SUPFAM" id="SSF53041">
    <property type="entry name" value="Resolvase-like"/>
    <property type="match status" value="1"/>
</dbReference>
<dbReference type="SMART" id="SM00857">
    <property type="entry name" value="Resolvase"/>
    <property type="match status" value="1"/>
</dbReference>
<sequence>MKGDGVRRQVEASHAYAATNGLTIDDELTDIGLSGYHGDHVATGALGGFLELVKTGKIDKGSVLIVESLDRLSREDIITAQSQLMSLLAAGVDVVTLIDNQRYSRSASLGDIVLSLVSMARANEESRTKSERAKAKIAQRRTDAMNGKKTFVLNGPSWINQIPIGGGQYRFELNERAQTVRDIFEMYDSGIGAHTISKILNAEKRPVFASRGVFALWRDASIMFFLRSEAAIGTYAIGSDFKVPDYYPRLVPDDVWFRIQDRLSANKTKAAGRRGEKFTNLFQGFAVCHNCGTPIRTIRGGNKNAYAYYACQQKFIGGSGCDQQGRKFIRLEAIEEAILDHVNEYHTDSKNGSVGQRENVAMELDSAKAESAEVAKRITNVRSVLETVDNDDDRLAFMGRLSELRKESERHNHTVAVLEKRLREIDENNQQQVDVNKLILDEIRQWSTMDKDTLYRSRAKINQSLSKIISTVRFDLPAKEAYVFVGGMTKAWRINDQGELTGQLDWSHIPWSVLQTFSKNELGIDKAKLRDAKAINASIEGERLPEELFGKHLTGH</sequence>
<dbReference type="Proteomes" id="UP000187891">
    <property type="component" value="Unassembled WGS sequence"/>
</dbReference>
<evidence type="ECO:0000313" key="5">
    <source>
        <dbReference type="Proteomes" id="UP000187891"/>
    </source>
</evidence>
<gene>
    <name evidence="4" type="ORF">DSM25559_1894</name>
</gene>